<evidence type="ECO:0000313" key="9">
    <source>
        <dbReference type="EMBL" id="ACO67514.1"/>
    </source>
</evidence>
<keyword evidence="5 8" id="KW-0472">Membrane</keyword>
<dbReference type="GO" id="GO:0005886">
    <property type="term" value="C:plasma membrane"/>
    <property type="evidence" value="ECO:0007669"/>
    <property type="project" value="TreeGrafter"/>
</dbReference>
<dbReference type="STRING" id="296587.C1EHJ1"/>
<evidence type="ECO:0000256" key="6">
    <source>
        <dbReference type="SAM" id="Coils"/>
    </source>
</evidence>
<feature type="transmembrane region" description="Helical" evidence="8">
    <location>
        <begin position="323"/>
        <end position="345"/>
    </location>
</feature>
<name>C1EHJ1_MICCC</name>
<dbReference type="EMBL" id="CP001332">
    <property type="protein sequence ID" value="ACO67514.1"/>
    <property type="molecule type" value="Genomic_DNA"/>
</dbReference>
<dbReference type="InParanoid" id="C1EHJ1"/>
<dbReference type="GO" id="GO:0015205">
    <property type="term" value="F:nucleobase transmembrane transporter activity"/>
    <property type="evidence" value="ECO:0007669"/>
    <property type="project" value="TreeGrafter"/>
</dbReference>
<feature type="transmembrane region" description="Helical" evidence="8">
    <location>
        <begin position="157"/>
        <end position="177"/>
    </location>
</feature>
<dbReference type="PANTHER" id="PTHR30618:SF0">
    <property type="entry name" value="PURINE-URACIL PERMEASE NCS1"/>
    <property type="match status" value="1"/>
</dbReference>
<keyword evidence="10" id="KW-1185">Reference proteome</keyword>
<dbReference type="OMA" id="CEMHFES"/>
<dbReference type="Proteomes" id="UP000002009">
    <property type="component" value="Chromosome 14"/>
</dbReference>
<dbReference type="GeneID" id="8248979"/>
<reference evidence="9 10" key="1">
    <citation type="journal article" date="2009" name="Science">
        <title>Green evolution and dynamic adaptations revealed by genomes of the marine picoeukaryotes Micromonas.</title>
        <authorList>
            <person name="Worden A.Z."/>
            <person name="Lee J.H."/>
            <person name="Mock T."/>
            <person name="Rouze P."/>
            <person name="Simmons M.P."/>
            <person name="Aerts A.L."/>
            <person name="Allen A.E."/>
            <person name="Cuvelier M.L."/>
            <person name="Derelle E."/>
            <person name="Everett M.V."/>
            <person name="Foulon E."/>
            <person name="Grimwood J."/>
            <person name="Gundlach H."/>
            <person name="Henrissat B."/>
            <person name="Napoli C."/>
            <person name="McDonald S.M."/>
            <person name="Parker M.S."/>
            <person name="Rombauts S."/>
            <person name="Salamov A."/>
            <person name="Von Dassow P."/>
            <person name="Badger J.H."/>
            <person name="Coutinho P.M."/>
            <person name="Demir E."/>
            <person name="Dubchak I."/>
            <person name="Gentemann C."/>
            <person name="Eikrem W."/>
            <person name="Gready J.E."/>
            <person name="John U."/>
            <person name="Lanier W."/>
            <person name="Lindquist E.A."/>
            <person name="Lucas S."/>
            <person name="Mayer K.F."/>
            <person name="Moreau H."/>
            <person name="Not F."/>
            <person name="Otillar R."/>
            <person name="Panaud O."/>
            <person name="Pangilinan J."/>
            <person name="Paulsen I."/>
            <person name="Piegu B."/>
            <person name="Poliakov A."/>
            <person name="Robbens S."/>
            <person name="Schmutz J."/>
            <person name="Toulza E."/>
            <person name="Wyss T."/>
            <person name="Zelensky A."/>
            <person name="Zhou K."/>
            <person name="Armbrust E.V."/>
            <person name="Bhattacharya D."/>
            <person name="Goodenough U.W."/>
            <person name="Van de Peer Y."/>
            <person name="Grigoriev I.V."/>
        </authorList>
    </citation>
    <scope>NUCLEOTIDE SEQUENCE [LARGE SCALE GENOMIC DNA]</scope>
    <source>
        <strain evidence="10">RCC299 / NOUM17</strain>
    </source>
</reference>
<dbReference type="OrthoDB" id="2018619at2759"/>
<feature type="transmembrane region" description="Helical" evidence="8">
    <location>
        <begin position="383"/>
        <end position="408"/>
    </location>
</feature>
<evidence type="ECO:0000256" key="3">
    <source>
        <dbReference type="ARBA" id="ARBA00022692"/>
    </source>
</evidence>
<feature type="region of interest" description="Disordered" evidence="7">
    <location>
        <begin position="859"/>
        <end position="963"/>
    </location>
</feature>
<evidence type="ECO:0000256" key="7">
    <source>
        <dbReference type="SAM" id="MobiDB-lite"/>
    </source>
</evidence>
<feature type="compositionally biased region" description="Basic and acidic residues" evidence="7">
    <location>
        <begin position="859"/>
        <end position="947"/>
    </location>
</feature>
<comment type="similarity">
    <text evidence="2">Belongs to the purine-cytosine permease (2.A.39) family.</text>
</comment>
<dbReference type="Gene3D" id="1.10.4160.10">
    <property type="entry name" value="Hydantoin permease"/>
    <property type="match status" value="1"/>
</dbReference>
<evidence type="ECO:0000256" key="1">
    <source>
        <dbReference type="ARBA" id="ARBA00004141"/>
    </source>
</evidence>
<dbReference type="InterPro" id="IPR045225">
    <property type="entry name" value="Uracil/uridine/allantoin_perm"/>
</dbReference>
<dbReference type="AlphaFoldDB" id="C1EHJ1"/>
<feature type="transmembrane region" description="Helical" evidence="8">
    <location>
        <begin position="575"/>
        <end position="595"/>
    </location>
</feature>
<dbReference type="PANTHER" id="PTHR30618">
    <property type="entry name" value="NCS1 FAMILY PURINE/PYRIMIDINE TRANSPORTER"/>
    <property type="match status" value="1"/>
</dbReference>
<evidence type="ECO:0000256" key="5">
    <source>
        <dbReference type="ARBA" id="ARBA00023136"/>
    </source>
</evidence>
<keyword evidence="6" id="KW-0175">Coiled coil</keyword>
<feature type="transmembrane region" description="Helical" evidence="8">
    <location>
        <begin position="540"/>
        <end position="563"/>
    </location>
</feature>
<feature type="transmembrane region" description="Helical" evidence="8">
    <location>
        <begin position="283"/>
        <end position="303"/>
    </location>
</feature>
<feature type="transmembrane region" description="Helical" evidence="8">
    <location>
        <begin position="211"/>
        <end position="236"/>
    </location>
</feature>
<comment type="subcellular location">
    <subcellularLocation>
        <location evidence="1">Membrane</location>
        <topology evidence="1">Multi-pass membrane protein</topology>
    </subcellularLocation>
</comment>
<keyword evidence="3 8" id="KW-0812">Transmembrane</keyword>
<feature type="transmembrane region" description="Helical" evidence="8">
    <location>
        <begin position="978"/>
        <end position="999"/>
    </location>
</feature>
<dbReference type="Pfam" id="PF02133">
    <property type="entry name" value="Transp_cyt_pur"/>
    <property type="match status" value="2"/>
</dbReference>
<keyword evidence="4 8" id="KW-1133">Transmembrane helix</keyword>
<organism evidence="9 10">
    <name type="scientific">Micromonas commoda (strain RCC299 / NOUM17 / CCMP2709)</name>
    <name type="common">Picoplanktonic green alga</name>
    <dbReference type="NCBI Taxonomy" id="296587"/>
    <lineage>
        <taxon>Eukaryota</taxon>
        <taxon>Viridiplantae</taxon>
        <taxon>Chlorophyta</taxon>
        <taxon>Mamiellophyceae</taxon>
        <taxon>Mamiellales</taxon>
        <taxon>Mamiellaceae</taxon>
        <taxon>Micromonas</taxon>
    </lineage>
</organism>
<protein>
    <submittedName>
        <fullName evidence="9">Nucleobase:Cation symporter-1 family</fullName>
    </submittedName>
</protein>
<feature type="coiled-coil region" evidence="6">
    <location>
        <begin position="686"/>
        <end position="713"/>
    </location>
</feature>
<evidence type="ECO:0000313" key="10">
    <source>
        <dbReference type="Proteomes" id="UP000002009"/>
    </source>
</evidence>
<evidence type="ECO:0000256" key="8">
    <source>
        <dbReference type="SAM" id="Phobius"/>
    </source>
</evidence>
<feature type="transmembrane region" description="Helical" evidence="8">
    <location>
        <begin position="256"/>
        <end position="276"/>
    </location>
</feature>
<accession>C1EHJ1</accession>
<feature type="transmembrane region" description="Helical" evidence="8">
    <location>
        <begin position="126"/>
        <end position="145"/>
    </location>
</feature>
<feature type="transmembrane region" description="Helical" evidence="8">
    <location>
        <begin position="444"/>
        <end position="465"/>
    </location>
</feature>
<dbReference type="InterPro" id="IPR001248">
    <property type="entry name" value="Pur-cyt_permease"/>
</dbReference>
<dbReference type="eggNOG" id="KOG2466">
    <property type="taxonomic scope" value="Eukaryota"/>
</dbReference>
<dbReference type="KEGG" id="mis:MICPUN_64246"/>
<proteinExistence type="inferred from homology"/>
<evidence type="ECO:0000256" key="2">
    <source>
        <dbReference type="ARBA" id="ARBA00008974"/>
    </source>
</evidence>
<evidence type="ECO:0000256" key="4">
    <source>
        <dbReference type="ARBA" id="ARBA00022989"/>
    </source>
</evidence>
<feature type="transmembrane region" description="Helical" evidence="8">
    <location>
        <begin position="357"/>
        <end position="377"/>
    </location>
</feature>
<dbReference type="RefSeq" id="XP_002506256.1">
    <property type="nucleotide sequence ID" value="XM_002506210.1"/>
</dbReference>
<sequence length="1005" mass="106032">MFAVSTTGVMAPVARAWHAWRARGYGAKPKARAPSIVALPAALGRSKPSIPRPAMTRVEKQSAFPRGPHPPASVSFFDEDPAWDAVVAAETQASNENTPNDARDGAALAMSDDFVASQPLEYERSIAVFVCLAVAAVVLSVPFGFVRWNLSTLAPLVWWQLGLSTALGTAAAGPLVYACTLPAIRSRVNFPVMARASFGVRGAKIADAGRGILGLVLFTLVTLAGGEALLGAASALANNGVLYDGVFADPDSLLGLFERLVAYLAFWGVQCAALVLARPDKRLMWCARGGSALVAFHFCRAAHAGFREALALDLPLASLPREFWTHAMLTAGVWFTLAAILPDYARKCVNGDGYLKAQAFWLPVLAGCASVAALGVVGESSPIACLLTVTAACLVTNATTTSVGAVATVRAWRPQGARRAAFSVAALALIAAPLAPTWQQVIASASWAAGIGSLLVAPAIGVVLAEYWVTSKRRIDAEALYRRSDAEGRYWYQGGVGTRAVAAAAVGAAPNLYALASGVASSLASTGQARLNLYIVNSEYSSLVGMALAAVTYLASYAAFPAIPRWLESAQPLQQFTMCLEQTAALALATVAFVASIPRKAATKYVEVQAERKARAEATAEAEAKAERVSDLLAPKARDPETASKISRAMRTVDAGSIGRKVQARLDAQEAEERKKLDEVMKKPDVVQAKKEMDKARKEATDAVAQYEEATKMSFGADRDLALKEARRLVEASYQLKVKCEMHFESLVYKYMDKIIRDADAPPAEKERAMVAAVNTIKAEARAAAEAAKEALKEAAEAAKKRREEEEERKREFEAEMKKAKEAEAKAKAEAAAKAKAEAEAKAKAEAEAKAKAEAEAKAKAEAEAKAKADAAAAKKAEEERKKNQAEVEAKARARAEASEKAKAEAAAKAKAEEEEAAKREAENVAKMRAERDAAKAEAAKAAEELAAKLASAPPTDPELPDASAATAMATGGETNGALGVLVLLAAVMVFVVAALMGGSDGFNV</sequence>
<gene>
    <name evidence="9" type="ORF">MICPUN_64246</name>
</gene>
<feature type="transmembrane region" description="Helical" evidence="8">
    <location>
        <begin position="420"/>
        <end position="438"/>
    </location>
</feature>